<feature type="region of interest" description="Disordered" evidence="1">
    <location>
        <begin position="300"/>
        <end position="320"/>
    </location>
</feature>
<dbReference type="Pfam" id="PF00582">
    <property type="entry name" value="Usp"/>
    <property type="match status" value="1"/>
</dbReference>
<organism evidence="3 4">
    <name type="scientific">Rubus argutus</name>
    <name type="common">Southern blackberry</name>
    <dbReference type="NCBI Taxonomy" id="59490"/>
    <lineage>
        <taxon>Eukaryota</taxon>
        <taxon>Viridiplantae</taxon>
        <taxon>Streptophyta</taxon>
        <taxon>Embryophyta</taxon>
        <taxon>Tracheophyta</taxon>
        <taxon>Spermatophyta</taxon>
        <taxon>Magnoliopsida</taxon>
        <taxon>eudicotyledons</taxon>
        <taxon>Gunneridae</taxon>
        <taxon>Pentapetalae</taxon>
        <taxon>rosids</taxon>
        <taxon>fabids</taxon>
        <taxon>Rosales</taxon>
        <taxon>Rosaceae</taxon>
        <taxon>Rosoideae</taxon>
        <taxon>Rosoideae incertae sedis</taxon>
        <taxon>Rubus</taxon>
    </lineage>
</organism>
<dbReference type="PANTHER" id="PTHR47382">
    <property type="entry name" value="U-BOX DOMAIN-CONTAINING PROTEIN 52-LIKE"/>
    <property type="match status" value="1"/>
</dbReference>
<dbReference type="InterPro" id="IPR014729">
    <property type="entry name" value="Rossmann-like_a/b/a_fold"/>
</dbReference>
<comment type="caution">
    <text evidence="3">The sequence shown here is derived from an EMBL/GenBank/DDBJ whole genome shotgun (WGS) entry which is preliminary data.</text>
</comment>
<evidence type="ECO:0000256" key="1">
    <source>
        <dbReference type="SAM" id="MobiDB-lite"/>
    </source>
</evidence>
<dbReference type="SUPFAM" id="SSF52402">
    <property type="entry name" value="Adenine nucleotide alpha hydrolases-like"/>
    <property type="match status" value="1"/>
</dbReference>
<name>A0AAW1XHQ7_RUBAR</name>
<protein>
    <recommendedName>
        <fullName evidence="2">UspA domain-containing protein</fullName>
    </recommendedName>
</protein>
<feature type="region of interest" description="Disordered" evidence="1">
    <location>
        <begin position="1"/>
        <end position="32"/>
    </location>
</feature>
<dbReference type="EMBL" id="JBEDUW010000003">
    <property type="protein sequence ID" value="KAK9935841.1"/>
    <property type="molecule type" value="Genomic_DNA"/>
</dbReference>
<dbReference type="CDD" id="cd01989">
    <property type="entry name" value="USP_STK_Ubox_N"/>
    <property type="match status" value="1"/>
</dbReference>
<gene>
    <name evidence="3" type="ORF">M0R45_012716</name>
</gene>
<evidence type="ECO:0000259" key="2">
    <source>
        <dbReference type="Pfam" id="PF00582"/>
    </source>
</evidence>
<feature type="domain" description="UspA" evidence="2">
    <location>
        <begin position="124"/>
        <end position="265"/>
    </location>
</feature>
<dbReference type="PANTHER" id="PTHR47382:SF3">
    <property type="entry name" value="ADENINE NUCLEOTIDE ALPHA HYDROLASES-LIKE SUPERFAMILY PROTEIN"/>
    <property type="match status" value="1"/>
</dbReference>
<sequence length="340" mass="37754">MDDEIQRRRRSNTGPGGSEYQQYRYRDEDDDEYGVQGQFEFNISRSSICEIEEEEDDRDEGSNYSIGGSNSVIPVEIRELFGGKRYFPMPSIKEEQYDHINGRLLSDSSSSDNSNGDNIIDCVYVAVGKSESSMDALNYAVKQLLNTNSILYLIHIFPEIKSIPSPLGKLPKSQVSPEQVENYMTQESGKRRQLLQKFLDTCSAANVKVDTLLVESDMIAKAILDLIPILNIKKLVLGTNKSNLRKLMSGKGGSGIVDYVLQSAPQGCAINIICEGNPVMINDSLSPRNATDDHIKPKTIIGSTLSPGGNDDNPNSIPVHDQRNNEAFSFLCFKPKFSHS</sequence>
<dbReference type="Gene3D" id="3.40.50.620">
    <property type="entry name" value="HUPs"/>
    <property type="match status" value="1"/>
</dbReference>
<dbReference type="InterPro" id="IPR006016">
    <property type="entry name" value="UspA"/>
</dbReference>
<evidence type="ECO:0000313" key="4">
    <source>
        <dbReference type="Proteomes" id="UP001457282"/>
    </source>
</evidence>
<keyword evidence="4" id="KW-1185">Reference proteome</keyword>
<reference evidence="3 4" key="1">
    <citation type="journal article" date="2023" name="G3 (Bethesda)">
        <title>A chromosome-length genome assembly and annotation of blackberry (Rubus argutus, cv. 'Hillquist').</title>
        <authorList>
            <person name="Bruna T."/>
            <person name="Aryal R."/>
            <person name="Dudchenko O."/>
            <person name="Sargent D.J."/>
            <person name="Mead D."/>
            <person name="Buti M."/>
            <person name="Cavallini A."/>
            <person name="Hytonen T."/>
            <person name="Andres J."/>
            <person name="Pham M."/>
            <person name="Weisz D."/>
            <person name="Mascagni F."/>
            <person name="Usai G."/>
            <person name="Natali L."/>
            <person name="Bassil N."/>
            <person name="Fernandez G.E."/>
            <person name="Lomsadze A."/>
            <person name="Armour M."/>
            <person name="Olukolu B."/>
            <person name="Poorten T."/>
            <person name="Britton C."/>
            <person name="Davik J."/>
            <person name="Ashrafi H."/>
            <person name="Aiden E.L."/>
            <person name="Borodovsky M."/>
            <person name="Worthington M."/>
        </authorList>
    </citation>
    <scope>NUCLEOTIDE SEQUENCE [LARGE SCALE GENOMIC DNA]</scope>
    <source>
        <strain evidence="3">PI 553951</strain>
    </source>
</reference>
<evidence type="ECO:0000313" key="3">
    <source>
        <dbReference type="EMBL" id="KAK9935841.1"/>
    </source>
</evidence>
<proteinExistence type="predicted"/>
<accession>A0AAW1XHQ7</accession>
<feature type="compositionally biased region" description="Polar residues" evidence="1">
    <location>
        <begin position="301"/>
        <end position="316"/>
    </location>
</feature>
<dbReference type="AlphaFoldDB" id="A0AAW1XHQ7"/>
<dbReference type="Proteomes" id="UP001457282">
    <property type="component" value="Unassembled WGS sequence"/>
</dbReference>